<proteinExistence type="predicted"/>
<feature type="compositionally biased region" description="Polar residues" evidence="2">
    <location>
        <begin position="176"/>
        <end position="194"/>
    </location>
</feature>
<gene>
    <name evidence="3" type="primary">osp_1</name>
    <name evidence="3" type="ORF">E2C01_010249</name>
</gene>
<accession>A0A5B7D842</accession>
<name>A0A5B7D842_PORTR</name>
<keyword evidence="1" id="KW-0175">Coiled coil</keyword>
<organism evidence="3 4">
    <name type="scientific">Portunus trituberculatus</name>
    <name type="common">Swimming crab</name>
    <name type="synonym">Neptunus trituberculatus</name>
    <dbReference type="NCBI Taxonomy" id="210409"/>
    <lineage>
        <taxon>Eukaryota</taxon>
        <taxon>Metazoa</taxon>
        <taxon>Ecdysozoa</taxon>
        <taxon>Arthropoda</taxon>
        <taxon>Crustacea</taxon>
        <taxon>Multicrustacea</taxon>
        <taxon>Malacostraca</taxon>
        <taxon>Eumalacostraca</taxon>
        <taxon>Eucarida</taxon>
        <taxon>Decapoda</taxon>
        <taxon>Pleocyemata</taxon>
        <taxon>Brachyura</taxon>
        <taxon>Eubrachyura</taxon>
        <taxon>Portunoidea</taxon>
        <taxon>Portunidae</taxon>
        <taxon>Portuninae</taxon>
        <taxon>Portunus</taxon>
    </lineage>
</organism>
<keyword evidence="4" id="KW-1185">Reference proteome</keyword>
<dbReference type="AlphaFoldDB" id="A0A5B7D842"/>
<dbReference type="EMBL" id="VSRR010000585">
    <property type="protein sequence ID" value="MPC17393.1"/>
    <property type="molecule type" value="Genomic_DNA"/>
</dbReference>
<dbReference type="Proteomes" id="UP000324222">
    <property type="component" value="Unassembled WGS sequence"/>
</dbReference>
<feature type="coiled-coil region" evidence="1">
    <location>
        <begin position="358"/>
        <end position="424"/>
    </location>
</feature>
<evidence type="ECO:0000256" key="2">
    <source>
        <dbReference type="SAM" id="MobiDB-lite"/>
    </source>
</evidence>
<feature type="region of interest" description="Disordered" evidence="2">
    <location>
        <begin position="167"/>
        <end position="194"/>
    </location>
</feature>
<evidence type="ECO:0000313" key="3">
    <source>
        <dbReference type="EMBL" id="MPC17393.1"/>
    </source>
</evidence>
<sequence>MSGCDGVYWIFFSHPSSLTLTGGGRSRAKLEMDLAEARQSIATLRAELHRLRKRLEMCEGDLDRSEREADQLRRDKDDVIQDRNALQRRASNLEIQAEVLAGLDWKQQYSLLEKKSLKERDELEEKLSKQEKKFVELSASQETRHQEAVRRLNRSLQEAEKKIKGLASELEEEHTAASTPRKLSSTTSDPDVRQQNQQLSIQLEHLTTELSRMRDILKSEKSEVYKWKDLVKELRSLLDGKNDEIERKREELDEVRENLKTTQRELDHTTDRLHRGIEENENLCTKVRELERTLRQDKERRASSNLSISSSRERFTSKKALPRIDSLSDLTNVDLSLDPEEMSKEQLVEHCGDVRMRLERAIGEIRALKRQVREGQDQQDQLELSNLQLRQDMKGSKGDFNSQLNLMTCRIQDLTNKLTNSEKQASSKACKNDIGM</sequence>
<dbReference type="OrthoDB" id="9942268at2759"/>
<protein>
    <submittedName>
        <fullName evidence="3">Protein outspread</fullName>
    </submittedName>
</protein>
<evidence type="ECO:0000256" key="1">
    <source>
        <dbReference type="SAM" id="Coils"/>
    </source>
</evidence>
<comment type="caution">
    <text evidence="3">The sequence shown here is derived from an EMBL/GenBank/DDBJ whole genome shotgun (WGS) entry which is preliminary data.</text>
</comment>
<evidence type="ECO:0000313" key="4">
    <source>
        <dbReference type="Proteomes" id="UP000324222"/>
    </source>
</evidence>
<reference evidence="3 4" key="1">
    <citation type="submission" date="2019-05" db="EMBL/GenBank/DDBJ databases">
        <title>Another draft genome of Portunus trituberculatus and its Hox gene families provides insights of decapod evolution.</title>
        <authorList>
            <person name="Jeong J.-H."/>
            <person name="Song I."/>
            <person name="Kim S."/>
            <person name="Choi T."/>
            <person name="Kim D."/>
            <person name="Ryu S."/>
            <person name="Kim W."/>
        </authorList>
    </citation>
    <scope>NUCLEOTIDE SEQUENCE [LARGE SCALE GENOMIC DNA]</scope>
    <source>
        <tissue evidence="3">Muscle</tissue>
    </source>
</reference>